<dbReference type="PROSITE" id="PS50005">
    <property type="entry name" value="TPR"/>
    <property type="match status" value="1"/>
</dbReference>
<keyword evidence="2" id="KW-0472">Membrane</keyword>
<gene>
    <name evidence="3" type="ORF">A3C25_05015</name>
</gene>
<reference evidence="3 4" key="1">
    <citation type="journal article" date="2016" name="Nat. Commun.">
        <title>Thousands of microbial genomes shed light on interconnected biogeochemical processes in an aquifer system.</title>
        <authorList>
            <person name="Anantharaman K."/>
            <person name="Brown C.T."/>
            <person name="Hug L.A."/>
            <person name="Sharon I."/>
            <person name="Castelle C.J."/>
            <person name="Probst A.J."/>
            <person name="Thomas B.C."/>
            <person name="Singh A."/>
            <person name="Wilkins M.J."/>
            <person name="Karaoz U."/>
            <person name="Brodie E.L."/>
            <person name="Williams K.H."/>
            <person name="Hubbard S.S."/>
            <person name="Banfield J.F."/>
        </authorList>
    </citation>
    <scope>NUCLEOTIDE SEQUENCE [LARGE SCALE GENOMIC DNA]</scope>
</reference>
<organism evidence="3 4">
    <name type="scientific">Candidatus Roizmanbacteria bacterium RIFCSPHIGHO2_02_FULL_38_11</name>
    <dbReference type="NCBI Taxonomy" id="1802039"/>
    <lineage>
        <taxon>Bacteria</taxon>
        <taxon>Candidatus Roizmaniibacteriota</taxon>
    </lineage>
</organism>
<feature type="transmembrane region" description="Helical" evidence="2">
    <location>
        <begin position="12"/>
        <end position="31"/>
    </location>
</feature>
<evidence type="ECO:0000313" key="3">
    <source>
        <dbReference type="EMBL" id="OGK24047.1"/>
    </source>
</evidence>
<dbReference type="InterPro" id="IPR019734">
    <property type="entry name" value="TPR_rpt"/>
</dbReference>
<protein>
    <submittedName>
        <fullName evidence="3">Uncharacterized protein</fullName>
    </submittedName>
</protein>
<keyword evidence="1" id="KW-0802">TPR repeat</keyword>
<proteinExistence type="predicted"/>
<feature type="repeat" description="TPR" evidence="1">
    <location>
        <begin position="111"/>
        <end position="144"/>
    </location>
</feature>
<name>A0A1F7GY76_9BACT</name>
<dbReference type="Proteomes" id="UP000177913">
    <property type="component" value="Unassembled WGS sequence"/>
</dbReference>
<comment type="caution">
    <text evidence="3">The sequence shown here is derived from an EMBL/GenBank/DDBJ whole genome shotgun (WGS) entry which is preliminary data.</text>
</comment>
<dbReference type="SUPFAM" id="SSF48452">
    <property type="entry name" value="TPR-like"/>
    <property type="match status" value="1"/>
</dbReference>
<accession>A0A1F7GY76</accession>
<keyword evidence="2" id="KW-0812">Transmembrane</keyword>
<dbReference type="Gene3D" id="1.25.40.10">
    <property type="entry name" value="Tetratricopeptide repeat domain"/>
    <property type="match status" value="1"/>
</dbReference>
<sequence length="145" mass="17001">MKLIAFKKLEKYLIVWIKALLLFAIFIYLLANVLSSQLISPLYFQLVKEDKKAVARFLNKIKDLAMFPSFLEMNKIIYGNSLEQEVFSEDNKRKEAIAEHESLLQKNPKSRDALCNLYLLYYEDGNETKAEEYLNRAKEVDPSLR</sequence>
<evidence type="ECO:0000313" key="4">
    <source>
        <dbReference type="Proteomes" id="UP000177913"/>
    </source>
</evidence>
<evidence type="ECO:0000256" key="1">
    <source>
        <dbReference type="PROSITE-ProRule" id="PRU00339"/>
    </source>
</evidence>
<evidence type="ECO:0000256" key="2">
    <source>
        <dbReference type="SAM" id="Phobius"/>
    </source>
</evidence>
<dbReference type="AlphaFoldDB" id="A0A1F7GY76"/>
<dbReference type="InterPro" id="IPR011990">
    <property type="entry name" value="TPR-like_helical_dom_sf"/>
</dbReference>
<dbReference type="EMBL" id="MFZO01000039">
    <property type="protein sequence ID" value="OGK24047.1"/>
    <property type="molecule type" value="Genomic_DNA"/>
</dbReference>
<keyword evidence="2" id="KW-1133">Transmembrane helix</keyword>